<evidence type="ECO:0000259" key="5">
    <source>
        <dbReference type="Pfam" id="PF12867"/>
    </source>
</evidence>
<organism evidence="6 7">
    <name type="scientific">Solimonas marina</name>
    <dbReference type="NCBI Taxonomy" id="2714601"/>
    <lineage>
        <taxon>Bacteria</taxon>
        <taxon>Pseudomonadati</taxon>
        <taxon>Pseudomonadota</taxon>
        <taxon>Gammaproteobacteria</taxon>
        <taxon>Nevskiales</taxon>
        <taxon>Nevskiaceae</taxon>
        <taxon>Solimonas</taxon>
    </lineage>
</organism>
<evidence type="ECO:0000256" key="3">
    <source>
        <dbReference type="ARBA" id="ARBA00037882"/>
    </source>
</evidence>
<feature type="domain" description="DinB-like" evidence="5">
    <location>
        <begin position="22"/>
        <end position="152"/>
    </location>
</feature>
<protein>
    <submittedName>
        <fullName evidence="6">Ergothioneine biosynthesis protein EgtB</fullName>
    </submittedName>
</protein>
<dbReference type="InterPro" id="IPR016187">
    <property type="entry name" value="CTDL_fold"/>
</dbReference>
<comment type="caution">
    <text evidence="6">The sequence shown here is derived from an EMBL/GenBank/DDBJ whole genome shotgun (WGS) entry which is preliminary data.</text>
</comment>
<reference evidence="6" key="1">
    <citation type="submission" date="2020-03" db="EMBL/GenBank/DDBJ databases">
        <title>Solimonas marina sp. nov., isolated from deep seawater of the Pacific Ocean.</title>
        <authorList>
            <person name="Liu X."/>
            <person name="Lai Q."/>
            <person name="Sun F."/>
            <person name="Gai Y."/>
            <person name="Li G."/>
            <person name="Shao Z."/>
        </authorList>
    </citation>
    <scope>NUCLEOTIDE SEQUENCE</scope>
    <source>
        <strain evidence="6">C16B3</strain>
    </source>
</reference>
<dbReference type="RefSeq" id="WP_168148804.1">
    <property type="nucleotide sequence ID" value="NZ_JAAVXB010000008.1"/>
</dbReference>
<proteinExistence type="predicted"/>
<sequence>MSVTSSALASQLAPTSSLAGAYARIRQASLALCDGLAPEDMVLQSMPSASPLKWHLAHTSWFFENFILATDAQHRPLRDGWNFLFNSYYQSVGPMHARAARGLLSRPTVADVLDYRRDVDAAMRERLERGVSVELAALVRLGLEHEQQHQELMLMDLLHLFSLNPLEPAYRPATARTPQPARTPGWHRGREGIVMIGHDGEGFAFDNESPRHRVLLQPHRIANRMVTNGEFREFIRDGGYRRPTLWLSDGWAKACAEAWQHPPYWSDDLDSEFTLAGRVALDPAAPVCPISYFEADAYARWAGARLPTEAEWEDMAARLPDRHGNFVESGALRPLAADIGTSDLPQQMYGDAWEWTSSAYSAYPGYRPDDGAIGEYNGKFMSGQLVLRGGACITPAAHVRASYRNFFYPADRWQFAGFRLGQDA</sequence>
<dbReference type="InterPro" id="IPR017806">
    <property type="entry name" value="EgtB"/>
</dbReference>
<dbReference type="SUPFAM" id="SSF109854">
    <property type="entry name" value="DinB/YfiT-like putative metalloenzymes"/>
    <property type="match status" value="1"/>
</dbReference>
<keyword evidence="2" id="KW-0408">Iron</keyword>
<name>A0A969WCG4_9GAMM</name>
<evidence type="ECO:0000256" key="2">
    <source>
        <dbReference type="ARBA" id="ARBA00023004"/>
    </source>
</evidence>
<dbReference type="Proteomes" id="UP000653472">
    <property type="component" value="Unassembled WGS sequence"/>
</dbReference>
<dbReference type="NCBIfam" id="TIGR03440">
    <property type="entry name" value="egtB_TIGR03440"/>
    <property type="match status" value="1"/>
</dbReference>
<dbReference type="Gene3D" id="1.20.120.450">
    <property type="entry name" value="dinb family like domain"/>
    <property type="match status" value="1"/>
</dbReference>
<dbReference type="PANTHER" id="PTHR23150:SF36">
    <property type="entry name" value="HERCYNINE OXYGENASE"/>
    <property type="match status" value="1"/>
</dbReference>
<keyword evidence="7" id="KW-1185">Reference proteome</keyword>
<dbReference type="GO" id="GO:0052699">
    <property type="term" value="P:ergothioneine biosynthetic process"/>
    <property type="evidence" value="ECO:0007669"/>
    <property type="project" value="InterPro"/>
</dbReference>
<evidence type="ECO:0000313" key="7">
    <source>
        <dbReference type="Proteomes" id="UP000653472"/>
    </source>
</evidence>
<dbReference type="EMBL" id="JAAVXB010000008">
    <property type="protein sequence ID" value="NKF23478.1"/>
    <property type="molecule type" value="Genomic_DNA"/>
</dbReference>
<comment type="pathway">
    <text evidence="3">Amino-acid biosynthesis; ergothioneine biosynthesis.</text>
</comment>
<evidence type="ECO:0000259" key="4">
    <source>
        <dbReference type="Pfam" id="PF03781"/>
    </source>
</evidence>
<accession>A0A969WCG4</accession>
<keyword evidence="1" id="KW-0560">Oxidoreductase</keyword>
<gene>
    <name evidence="6" type="ORF">G7Y82_14255</name>
</gene>
<dbReference type="SUPFAM" id="SSF56436">
    <property type="entry name" value="C-type lectin-like"/>
    <property type="match status" value="1"/>
</dbReference>
<evidence type="ECO:0000256" key="1">
    <source>
        <dbReference type="ARBA" id="ARBA00023002"/>
    </source>
</evidence>
<dbReference type="InterPro" id="IPR042095">
    <property type="entry name" value="SUMF_sf"/>
</dbReference>
<dbReference type="Pfam" id="PF12867">
    <property type="entry name" value="DinB_2"/>
    <property type="match status" value="1"/>
</dbReference>
<dbReference type="Pfam" id="PF03781">
    <property type="entry name" value="FGE-sulfatase"/>
    <property type="match status" value="2"/>
</dbReference>
<dbReference type="InterPro" id="IPR034660">
    <property type="entry name" value="DinB/YfiT-like"/>
</dbReference>
<dbReference type="AlphaFoldDB" id="A0A969WCG4"/>
<feature type="domain" description="Sulfatase-modifying factor enzyme-like" evidence="4">
    <location>
        <begin position="195"/>
        <end position="329"/>
    </location>
</feature>
<dbReference type="InterPro" id="IPR024775">
    <property type="entry name" value="DinB-like"/>
</dbReference>
<dbReference type="PANTHER" id="PTHR23150">
    <property type="entry name" value="SULFATASE MODIFYING FACTOR 1, 2"/>
    <property type="match status" value="1"/>
</dbReference>
<feature type="domain" description="Sulfatase-modifying factor enzyme-like" evidence="4">
    <location>
        <begin position="347"/>
        <end position="420"/>
    </location>
</feature>
<dbReference type="InterPro" id="IPR051043">
    <property type="entry name" value="Sulfatase_Mod_Factor_Kinase"/>
</dbReference>
<dbReference type="Gene3D" id="3.90.1580.10">
    <property type="entry name" value="paralog of FGE (formylglycine-generating enzyme)"/>
    <property type="match status" value="2"/>
</dbReference>
<dbReference type="InterPro" id="IPR005532">
    <property type="entry name" value="SUMF_dom"/>
</dbReference>
<evidence type="ECO:0000313" key="6">
    <source>
        <dbReference type="EMBL" id="NKF23478.1"/>
    </source>
</evidence>